<dbReference type="RefSeq" id="WP_035510214.1">
    <property type="nucleotide sequence ID" value="NZ_CCDH010000003.1"/>
</dbReference>
<dbReference type="Pfam" id="PF14153">
    <property type="entry name" value="Spore_coat_CotO"/>
    <property type="match status" value="1"/>
</dbReference>
<dbReference type="Proteomes" id="UP000028868">
    <property type="component" value="Unassembled WGS sequence"/>
</dbReference>
<evidence type="ECO:0000256" key="1">
    <source>
        <dbReference type="SAM" id="MobiDB-lite"/>
    </source>
</evidence>
<evidence type="ECO:0000313" key="3">
    <source>
        <dbReference type="Proteomes" id="UP000028868"/>
    </source>
</evidence>
<comment type="caution">
    <text evidence="2">The sequence shown here is derived from an EMBL/GenBank/DDBJ whole genome shotgun (WGS) entry which is preliminary data.</text>
</comment>
<feature type="compositionally biased region" description="Basic and acidic residues" evidence="1">
    <location>
        <begin position="67"/>
        <end position="97"/>
    </location>
</feature>
<dbReference type="AlphaFoldDB" id="A0A024P7K9"/>
<evidence type="ECO:0008006" key="4">
    <source>
        <dbReference type="Google" id="ProtNLM"/>
    </source>
</evidence>
<feature type="region of interest" description="Disordered" evidence="1">
    <location>
        <begin position="18"/>
        <end position="106"/>
    </location>
</feature>
<gene>
    <name evidence="2" type="ORF">BN983_03230</name>
</gene>
<reference evidence="3" key="1">
    <citation type="submission" date="2014-03" db="EMBL/GenBank/DDBJ databases">
        <authorList>
            <person name="Urmite Genomes U."/>
        </authorList>
    </citation>
    <scope>NUCLEOTIDE SEQUENCE [LARGE SCALE GENOMIC DNA]</scope>
    <source>
        <strain evidence="3">HD-03</strain>
    </source>
</reference>
<accession>A0A024P7K9</accession>
<name>A0A024P7K9_9BACI</name>
<dbReference type="EMBL" id="CCDI010000004">
    <property type="protein sequence ID" value="CDQ24930.1"/>
    <property type="molecule type" value="Genomic_DNA"/>
</dbReference>
<feature type="compositionally biased region" description="Polar residues" evidence="1">
    <location>
        <begin position="28"/>
        <end position="37"/>
    </location>
</feature>
<dbReference type="InterPro" id="IPR025439">
    <property type="entry name" value="Spore_coat_CotO"/>
</dbReference>
<sequence>MAEERRLARPPMLYIVQPKGLKPAEVPMQTSFRSQRPSKSEDKIEQPPKDTPTNEREIRMRRIQSPHRQELAKLKTQDSAEIVEENHSDVLSEKEDTTNSEAPRERRRRFHDMSLEEKVNYFFHLSPHVPKMKCEVTADEEKYRGYITDYKDGIVHMKVFQRPFHREIAFESIRDIRLLGF</sequence>
<keyword evidence="3" id="KW-1185">Reference proteome</keyword>
<protein>
    <recommendedName>
        <fullName evidence="4">Spore coat protein CotO</fullName>
    </recommendedName>
</protein>
<organism evidence="2 3">
    <name type="scientific">Halobacillus karajensis</name>
    <dbReference type="NCBI Taxonomy" id="195088"/>
    <lineage>
        <taxon>Bacteria</taxon>
        <taxon>Bacillati</taxon>
        <taxon>Bacillota</taxon>
        <taxon>Bacilli</taxon>
        <taxon>Bacillales</taxon>
        <taxon>Bacillaceae</taxon>
        <taxon>Halobacillus</taxon>
    </lineage>
</organism>
<reference evidence="2 3" key="2">
    <citation type="submission" date="2014-05" db="EMBL/GenBank/DDBJ databases">
        <title>Draft genome sequence of Halobacillus karajensis HK-03.</title>
        <authorList>
            <person name="Khelaifia S."/>
            <person name="Croce O."/>
            <person name="Lagier J.C."/>
            <person name="Raoult D."/>
        </authorList>
    </citation>
    <scope>NUCLEOTIDE SEQUENCE [LARGE SCALE GENOMIC DNA]</scope>
    <source>
        <strain evidence="2 3">HD-03</strain>
    </source>
</reference>
<proteinExistence type="predicted"/>
<feature type="compositionally biased region" description="Basic and acidic residues" evidence="1">
    <location>
        <begin position="38"/>
        <end position="60"/>
    </location>
</feature>
<dbReference type="OrthoDB" id="2970540at2"/>
<evidence type="ECO:0000313" key="2">
    <source>
        <dbReference type="EMBL" id="CDQ24930.1"/>
    </source>
</evidence>